<dbReference type="EC" id="2.3.1.225" evidence="8"/>
<sequence length="270" mass="30387">MKLRSFGSFPVILVVLVIGFEYYGTVFLLIESWLGLGSSAGWWNGFIYTLLALLALLSFLVCVLTDPGPVPSGYLPDAENQDPSAYGQQHKQCDKCHTYKPPRAHHCRICRRCILRMDHHCIWINNCVGHWNYKSFVNLVFYATIGSVHATVMITRFALQHGLGFADSTTFKTVYVAYGVLAVALSLVLGTLLGWHIYLVLHNMTTIEYYESTRAAWLARKSGQNYRHPFNLNSYKNISLILGPNMLTWLCPTAVSHLTDGTSYPTARNS</sequence>
<evidence type="ECO:0000259" key="9">
    <source>
        <dbReference type="Pfam" id="PF01529"/>
    </source>
</evidence>
<evidence type="ECO:0000256" key="6">
    <source>
        <dbReference type="ARBA" id="ARBA00023136"/>
    </source>
</evidence>
<dbReference type="PROSITE" id="PS50216">
    <property type="entry name" value="DHHC"/>
    <property type="match status" value="1"/>
</dbReference>
<protein>
    <recommendedName>
        <fullName evidence="8">S-acyltransferase</fullName>
        <ecNumber evidence="8">2.3.1.225</ecNumber>
    </recommendedName>
    <alternativeName>
        <fullName evidence="8">Palmitoyltransferase</fullName>
    </alternativeName>
</protein>
<dbReference type="GO" id="GO:0019706">
    <property type="term" value="F:protein-cysteine S-palmitoyltransferase activity"/>
    <property type="evidence" value="ECO:0007669"/>
    <property type="project" value="UniProtKB-EC"/>
</dbReference>
<dbReference type="Gramene" id="Kaladp0039s0567.3.v1.1">
    <property type="protein sequence ID" value="Kaladp0039s0567.3.v1.1"/>
    <property type="gene ID" value="Kaladp0039s0567.v1.1"/>
</dbReference>
<keyword evidence="5 8" id="KW-1133">Transmembrane helix</keyword>
<comment type="catalytic activity">
    <reaction evidence="8">
        <text>L-cysteinyl-[protein] + hexadecanoyl-CoA = S-hexadecanoyl-L-cysteinyl-[protein] + CoA</text>
        <dbReference type="Rhea" id="RHEA:36683"/>
        <dbReference type="Rhea" id="RHEA-COMP:10131"/>
        <dbReference type="Rhea" id="RHEA-COMP:11032"/>
        <dbReference type="ChEBI" id="CHEBI:29950"/>
        <dbReference type="ChEBI" id="CHEBI:57287"/>
        <dbReference type="ChEBI" id="CHEBI:57379"/>
        <dbReference type="ChEBI" id="CHEBI:74151"/>
        <dbReference type="EC" id="2.3.1.225"/>
    </reaction>
</comment>
<comment type="domain">
    <text evidence="8">The DHHC domain is required for palmitoyltransferase activity.</text>
</comment>
<proteinExistence type="inferred from homology"/>
<dbReference type="EnsemblPlants" id="Kaladp0039s0567.1.v1.1">
    <property type="protein sequence ID" value="Kaladp0039s0567.1.v1.1"/>
    <property type="gene ID" value="Kaladp0039s0567.v1.1"/>
</dbReference>
<organism evidence="10 11">
    <name type="scientific">Kalanchoe fedtschenkoi</name>
    <name type="common">Lavender scallops</name>
    <name type="synonym">South American air plant</name>
    <dbReference type="NCBI Taxonomy" id="63787"/>
    <lineage>
        <taxon>Eukaryota</taxon>
        <taxon>Viridiplantae</taxon>
        <taxon>Streptophyta</taxon>
        <taxon>Embryophyta</taxon>
        <taxon>Tracheophyta</taxon>
        <taxon>Spermatophyta</taxon>
        <taxon>Magnoliopsida</taxon>
        <taxon>eudicotyledons</taxon>
        <taxon>Gunneridae</taxon>
        <taxon>Pentapetalae</taxon>
        <taxon>Saxifragales</taxon>
        <taxon>Crassulaceae</taxon>
        <taxon>Kalanchoe</taxon>
    </lineage>
</organism>
<evidence type="ECO:0000313" key="10">
    <source>
        <dbReference type="EnsemblPlants" id="Kaladp0039s0567.1.v1.1"/>
    </source>
</evidence>
<dbReference type="InterPro" id="IPR001594">
    <property type="entry name" value="Palmitoyltrfase_DHHC"/>
</dbReference>
<keyword evidence="11" id="KW-1185">Reference proteome</keyword>
<dbReference type="Proteomes" id="UP000594263">
    <property type="component" value="Unplaced"/>
</dbReference>
<feature type="transmembrane region" description="Helical" evidence="8">
    <location>
        <begin position="175"/>
        <end position="201"/>
    </location>
</feature>
<comment type="subcellular location">
    <subcellularLocation>
        <location evidence="1">Endomembrane system</location>
        <topology evidence="1">Multi-pass membrane protein</topology>
    </subcellularLocation>
</comment>
<dbReference type="AlphaFoldDB" id="A0A7N0TLF6"/>
<name>A0A7N0TLF6_KALFE</name>
<comment type="similarity">
    <text evidence="2 8">Belongs to the DHHC palmitoyltransferase family.</text>
</comment>
<dbReference type="InterPro" id="IPR039859">
    <property type="entry name" value="PFA4/ZDH16/20/ERF2-like"/>
</dbReference>
<dbReference type="EnsemblPlants" id="Kaladp0039s0567.3.v1.1">
    <property type="protein sequence ID" value="Kaladp0039s0567.3.v1.1"/>
    <property type="gene ID" value="Kaladp0039s0567.v1.1"/>
</dbReference>
<keyword evidence="3 8" id="KW-0808">Transferase</keyword>
<evidence type="ECO:0000256" key="1">
    <source>
        <dbReference type="ARBA" id="ARBA00004127"/>
    </source>
</evidence>
<keyword evidence="6 8" id="KW-0472">Membrane</keyword>
<evidence type="ECO:0000256" key="5">
    <source>
        <dbReference type="ARBA" id="ARBA00022989"/>
    </source>
</evidence>
<feature type="transmembrane region" description="Helical" evidence="8">
    <location>
        <begin position="7"/>
        <end position="30"/>
    </location>
</feature>
<dbReference type="OMA" id="FQTEHEY"/>
<accession>A0A7N0TLF6</accession>
<evidence type="ECO:0000256" key="8">
    <source>
        <dbReference type="RuleBase" id="RU079119"/>
    </source>
</evidence>
<evidence type="ECO:0000256" key="7">
    <source>
        <dbReference type="ARBA" id="ARBA00023315"/>
    </source>
</evidence>
<feature type="transmembrane region" description="Helical" evidence="8">
    <location>
        <begin position="42"/>
        <end position="64"/>
    </location>
</feature>
<dbReference type="Pfam" id="PF01529">
    <property type="entry name" value="DHHC"/>
    <property type="match status" value="1"/>
</dbReference>
<dbReference type="PANTHER" id="PTHR12246">
    <property type="entry name" value="PALMITOYLTRANSFERASE ZDHHC16"/>
    <property type="match status" value="1"/>
</dbReference>
<keyword evidence="4 8" id="KW-0812">Transmembrane</keyword>
<feature type="transmembrane region" description="Helical" evidence="8">
    <location>
        <begin position="139"/>
        <end position="159"/>
    </location>
</feature>
<feature type="domain" description="Palmitoyltransferase DHHC" evidence="9">
    <location>
        <begin position="89"/>
        <end position="211"/>
    </location>
</feature>
<keyword evidence="7 8" id="KW-0012">Acyltransferase</keyword>
<evidence type="ECO:0000256" key="4">
    <source>
        <dbReference type="ARBA" id="ARBA00022692"/>
    </source>
</evidence>
<reference evidence="10" key="1">
    <citation type="submission" date="2021-01" db="UniProtKB">
        <authorList>
            <consortium name="EnsemblPlants"/>
        </authorList>
    </citation>
    <scope>IDENTIFICATION</scope>
</reference>
<evidence type="ECO:0000256" key="3">
    <source>
        <dbReference type="ARBA" id="ARBA00022679"/>
    </source>
</evidence>
<evidence type="ECO:0000256" key="2">
    <source>
        <dbReference type="ARBA" id="ARBA00008574"/>
    </source>
</evidence>
<evidence type="ECO:0000313" key="11">
    <source>
        <dbReference type="Proteomes" id="UP000594263"/>
    </source>
</evidence>
<dbReference type="GO" id="GO:0012505">
    <property type="term" value="C:endomembrane system"/>
    <property type="evidence" value="ECO:0007669"/>
    <property type="project" value="UniProtKB-SubCell"/>
</dbReference>
<dbReference type="Gramene" id="Kaladp0039s0567.1.v1.1">
    <property type="protein sequence ID" value="Kaladp0039s0567.1.v1.1"/>
    <property type="gene ID" value="Kaladp0039s0567.v1.1"/>
</dbReference>